<evidence type="ECO:0000313" key="2">
    <source>
        <dbReference type="EMBL" id="GGH49133.1"/>
    </source>
</evidence>
<evidence type="ECO:0000256" key="1">
    <source>
        <dbReference type="SAM" id="Phobius"/>
    </source>
</evidence>
<feature type="transmembrane region" description="Helical" evidence="1">
    <location>
        <begin position="45"/>
        <end position="68"/>
    </location>
</feature>
<evidence type="ECO:0000313" key="3">
    <source>
        <dbReference type="Proteomes" id="UP000657592"/>
    </source>
</evidence>
<accession>A0A917IFV3</accession>
<comment type="caution">
    <text evidence="2">The sequence shown here is derived from an EMBL/GenBank/DDBJ whole genome shotgun (WGS) entry which is preliminary data.</text>
</comment>
<keyword evidence="1" id="KW-0812">Transmembrane</keyword>
<proteinExistence type="predicted"/>
<evidence type="ECO:0008006" key="4">
    <source>
        <dbReference type="Google" id="ProtNLM"/>
    </source>
</evidence>
<organism evidence="2 3">
    <name type="scientific">Microbacterium album</name>
    <dbReference type="NCBI Taxonomy" id="2053191"/>
    <lineage>
        <taxon>Bacteria</taxon>
        <taxon>Bacillati</taxon>
        <taxon>Actinomycetota</taxon>
        <taxon>Actinomycetes</taxon>
        <taxon>Micrococcales</taxon>
        <taxon>Microbacteriaceae</taxon>
        <taxon>Microbacterium</taxon>
    </lineage>
</organism>
<dbReference type="EMBL" id="BMJY01000016">
    <property type="protein sequence ID" value="GGH49133.1"/>
    <property type="molecule type" value="Genomic_DNA"/>
</dbReference>
<protein>
    <recommendedName>
        <fullName evidence="4">ATP synthase protein I</fullName>
    </recommendedName>
</protein>
<dbReference type="Proteomes" id="UP000657592">
    <property type="component" value="Unassembled WGS sequence"/>
</dbReference>
<gene>
    <name evidence="2" type="ORF">GCM10010921_27120</name>
</gene>
<sequence>MSARKTISSNPMLRAGLRWTAIVGVAVLVVASIVGWFVAGTDGLWSGVLGAALGALFPIITVASLLLGNRWYGTPSFLTVSFGITMGVLLVKIVVFVVALNVVFGLPWVERLVLYGALVAAALSSLVVDVVVASRMRISGASDVALPGDEVEDDGAGNGRPRA</sequence>
<dbReference type="RefSeq" id="WP_188756844.1">
    <property type="nucleotide sequence ID" value="NZ_BMJY01000016.1"/>
</dbReference>
<name>A0A917IFV3_9MICO</name>
<keyword evidence="1" id="KW-0472">Membrane</keyword>
<feature type="transmembrane region" description="Helical" evidence="1">
    <location>
        <begin position="112"/>
        <end position="132"/>
    </location>
</feature>
<dbReference type="AlphaFoldDB" id="A0A917IFV3"/>
<keyword evidence="1" id="KW-1133">Transmembrane helix</keyword>
<reference evidence="2" key="2">
    <citation type="submission" date="2020-09" db="EMBL/GenBank/DDBJ databases">
        <authorList>
            <person name="Sun Q."/>
            <person name="Zhou Y."/>
        </authorList>
    </citation>
    <scope>NUCLEOTIDE SEQUENCE</scope>
    <source>
        <strain evidence="2">CGMCC 1.15794</strain>
    </source>
</reference>
<feature type="transmembrane region" description="Helical" evidence="1">
    <location>
        <begin position="80"/>
        <end position="106"/>
    </location>
</feature>
<reference evidence="2" key="1">
    <citation type="journal article" date="2014" name="Int. J. Syst. Evol. Microbiol.">
        <title>Complete genome sequence of Corynebacterium casei LMG S-19264T (=DSM 44701T), isolated from a smear-ripened cheese.</title>
        <authorList>
            <consortium name="US DOE Joint Genome Institute (JGI-PGF)"/>
            <person name="Walter F."/>
            <person name="Albersmeier A."/>
            <person name="Kalinowski J."/>
            <person name="Ruckert C."/>
        </authorList>
    </citation>
    <scope>NUCLEOTIDE SEQUENCE</scope>
    <source>
        <strain evidence="2">CGMCC 1.15794</strain>
    </source>
</reference>
<feature type="transmembrane region" description="Helical" evidence="1">
    <location>
        <begin position="21"/>
        <end position="39"/>
    </location>
</feature>
<keyword evidence="3" id="KW-1185">Reference proteome</keyword>